<protein>
    <recommendedName>
        <fullName evidence="3">Large ribosomal RNA subunit accumulation protein YceD</fullName>
    </recommendedName>
    <alternativeName>
        <fullName evidence="5">23S rRNA accumulation protein YceD</fullName>
    </alternativeName>
</protein>
<keyword evidence="4" id="KW-0690">Ribosome biogenesis</keyword>
<evidence type="ECO:0000313" key="6">
    <source>
        <dbReference type="EMBL" id="PWV59535.1"/>
    </source>
</evidence>
<dbReference type="Proteomes" id="UP000246569">
    <property type="component" value="Unassembled WGS sequence"/>
</dbReference>
<gene>
    <name evidence="6" type="ORF">C7443_11080</name>
</gene>
<dbReference type="EMBL" id="QGTJ01000010">
    <property type="protein sequence ID" value="PWV59535.1"/>
    <property type="molecule type" value="Genomic_DNA"/>
</dbReference>
<dbReference type="GO" id="GO:0005829">
    <property type="term" value="C:cytosol"/>
    <property type="evidence" value="ECO:0007669"/>
    <property type="project" value="TreeGrafter"/>
</dbReference>
<evidence type="ECO:0000256" key="4">
    <source>
        <dbReference type="ARBA" id="ARBA00022517"/>
    </source>
</evidence>
<accession>A0A317MRN7</accession>
<comment type="similarity">
    <text evidence="2">Belongs to the DUF177 domain family.</text>
</comment>
<dbReference type="AlphaFoldDB" id="A0A317MRN7"/>
<evidence type="ECO:0000256" key="2">
    <source>
        <dbReference type="ARBA" id="ARBA00010740"/>
    </source>
</evidence>
<keyword evidence="7" id="KW-1185">Reference proteome</keyword>
<dbReference type="InterPro" id="IPR003772">
    <property type="entry name" value="YceD"/>
</dbReference>
<dbReference type="GO" id="GO:0042254">
    <property type="term" value="P:ribosome biogenesis"/>
    <property type="evidence" value="ECO:0007669"/>
    <property type="project" value="UniProtKB-KW"/>
</dbReference>
<evidence type="ECO:0000313" key="7">
    <source>
        <dbReference type="Proteomes" id="UP000246569"/>
    </source>
</evidence>
<comment type="function">
    <text evidence="1">Plays a role in synthesis, processing and/or stability of 23S rRNA.</text>
</comment>
<dbReference type="PANTHER" id="PTHR38099">
    <property type="entry name" value="LARGE RIBOSOMAL RNA SUBUNIT ACCUMULATION PROTEIN YCED"/>
    <property type="match status" value="1"/>
</dbReference>
<proteinExistence type="inferred from homology"/>
<dbReference type="PANTHER" id="PTHR38099:SF1">
    <property type="entry name" value="LARGE RIBOSOMAL RNA SUBUNIT ACCUMULATION PROTEIN YCED"/>
    <property type="match status" value="1"/>
</dbReference>
<sequence>MHARPADRFDPWKLAASGERVEGSVPLAQLGRLTDLLRETGGDVRYRLRGEVDAEGRKFLSVDISADVVLACQRCFGPLLLPLHCTVALAPVASEAQAAQVPEHYEPVLAGEEGIAISEVIEDELLLALPLVAMHENLRECEANGFALPKTGAEPVAAKEEPQPFAALAALLKKSRDQE</sequence>
<comment type="caution">
    <text evidence="6">The sequence shown here is derived from an EMBL/GenBank/DDBJ whole genome shotgun (WGS) entry which is preliminary data.</text>
</comment>
<dbReference type="InterPro" id="IPR039255">
    <property type="entry name" value="YceD_bac"/>
</dbReference>
<reference evidence="6 7" key="1">
    <citation type="submission" date="2018-05" db="EMBL/GenBank/DDBJ databases">
        <title>Genomic Encyclopedia of Type Strains, Phase IV (KMG-IV): sequencing the most valuable type-strain genomes for metagenomic binning, comparative biology and taxonomic classification.</title>
        <authorList>
            <person name="Goeker M."/>
        </authorList>
    </citation>
    <scope>NUCLEOTIDE SEQUENCE [LARGE SCALE GENOMIC DNA]</scope>
    <source>
        <strain evidence="6 7">DSM 23606</strain>
    </source>
</reference>
<evidence type="ECO:0000256" key="1">
    <source>
        <dbReference type="ARBA" id="ARBA00002868"/>
    </source>
</evidence>
<name>A0A317MRN7_9GAMM</name>
<evidence type="ECO:0000256" key="3">
    <source>
        <dbReference type="ARBA" id="ARBA00015716"/>
    </source>
</evidence>
<evidence type="ECO:0000256" key="5">
    <source>
        <dbReference type="ARBA" id="ARBA00031841"/>
    </source>
</evidence>
<organism evidence="6 7">
    <name type="scientific">Plasticicumulans acidivorans</name>
    <dbReference type="NCBI Taxonomy" id="886464"/>
    <lineage>
        <taxon>Bacteria</taxon>
        <taxon>Pseudomonadati</taxon>
        <taxon>Pseudomonadota</taxon>
        <taxon>Gammaproteobacteria</taxon>
        <taxon>Candidatus Competibacteraceae</taxon>
        <taxon>Plasticicumulans</taxon>
    </lineage>
</organism>
<dbReference type="Pfam" id="PF02620">
    <property type="entry name" value="YceD"/>
    <property type="match status" value="1"/>
</dbReference>